<dbReference type="SUPFAM" id="SSF57850">
    <property type="entry name" value="RING/U-box"/>
    <property type="match status" value="1"/>
</dbReference>
<dbReference type="SUPFAM" id="SSF49899">
    <property type="entry name" value="Concanavalin A-like lectins/glucanases"/>
    <property type="match status" value="1"/>
</dbReference>
<evidence type="ECO:0000256" key="1">
    <source>
        <dbReference type="ARBA" id="ARBA00009651"/>
    </source>
</evidence>
<dbReference type="PANTHER" id="PTHR24103">
    <property type="entry name" value="E3 UBIQUITIN-PROTEIN LIGASE TRIM"/>
    <property type="match status" value="1"/>
</dbReference>
<dbReference type="InterPro" id="IPR001870">
    <property type="entry name" value="B30.2/SPRY"/>
</dbReference>
<dbReference type="Ensembl" id="ENSVKKT00000011743.1">
    <property type="protein sequence ID" value="ENSVKKP00000011470.1"/>
    <property type="gene ID" value="ENSVKKG00000007976.1"/>
</dbReference>
<evidence type="ECO:0000313" key="12">
    <source>
        <dbReference type="Proteomes" id="UP000694545"/>
    </source>
</evidence>
<dbReference type="SMART" id="SM00336">
    <property type="entry name" value="BBOX"/>
    <property type="match status" value="1"/>
</dbReference>
<dbReference type="CDD" id="cd19762">
    <property type="entry name" value="Bbox2_TRIM7-like"/>
    <property type="match status" value="1"/>
</dbReference>
<dbReference type="PROSITE" id="PS00518">
    <property type="entry name" value="ZF_RING_1"/>
    <property type="match status" value="1"/>
</dbReference>
<keyword evidence="12" id="KW-1185">Reference proteome</keyword>
<dbReference type="FunFam" id="2.60.120.920:FF:000004">
    <property type="entry name" value="Butyrophilin subfamily 1 member A1"/>
    <property type="match status" value="1"/>
</dbReference>
<dbReference type="InterPro" id="IPR003877">
    <property type="entry name" value="SPRY_dom"/>
</dbReference>
<evidence type="ECO:0000259" key="10">
    <source>
        <dbReference type="PROSITE" id="PS50188"/>
    </source>
</evidence>
<dbReference type="SUPFAM" id="SSF57845">
    <property type="entry name" value="B-box zinc-binding domain"/>
    <property type="match status" value="1"/>
</dbReference>
<dbReference type="SMART" id="SM00589">
    <property type="entry name" value="PRY"/>
    <property type="match status" value="1"/>
</dbReference>
<dbReference type="Gene3D" id="3.30.160.60">
    <property type="entry name" value="Classic Zinc Finger"/>
    <property type="match status" value="1"/>
</dbReference>
<organism evidence="11 12">
    <name type="scientific">Varanus komodoensis</name>
    <name type="common">Komodo dragon</name>
    <dbReference type="NCBI Taxonomy" id="61221"/>
    <lineage>
        <taxon>Eukaryota</taxon>
        <taxon>Metazoa</taxon>
        <taxon>Chordata</taxon>
        <taxon>Craniata</taxon>
        <taxon>Vertebrata</taxon>
        <taxon>Euteleostomi</taxon>
        <taxon>Lepidosauria</taxon>
        <taxon>Squamata</taxon>
        <taxon>Bifurcata</taxon>
        <taxon>Unidentata</taxon>
        <taxon>Episquamata</taxon>
        <taxon>Toxicofera</taxon>
        <taxon>Anguimorpha</taxon>
        <taxon>Paleoanguimorpha</taxon>
        <taxon>Varanoidea</taxon>
        <taxon>Varanidae</taxon>
        <taxon>Varanus</taxon>
    </lineage>
</organism>
<keyword evidence="2" id="KW-0528">Neurotoxin</keyword>
<feature type="domain" description="B box-type" evidence="9">
    <location>
        <begin position="86"/>
        <end position="127"/>
    </location>
</feature>
<dbReference type="SMART" id="SM00184">
    <property type="entry name" value="RING"/>
    <property type="match status" value="1"/>
</dbReference>
<dbReference type="PROSITE" id="PS50188">
    <property type="entry name" value="B302_SPRY"/>
    <property type="match status" value="1"/>
</dbReference>
<keyword evidence="3" id="KW-0479">Metal-binding</keyword>
<dbReference type="Gene3D" id="3.30.40.10">
    <property type="entry name" value="Zinc/RING finger domain, C3HC4 (zinc finger)"/>
    <property type="match status" value="1"/>
</dbReference>
<dbReference type="InterPro" id="IPR043136">
    <property type="entry name" value="B30.2/SPRY_sf"/>
</dbReference>
<dbReference type="InterPro" id="IPR013083">
    <property type="entry name" value="Znf_RING/FYVE/PHD"/>
</dbReference>
<evidence type="ECO:0000259" key="9">
    <source>
        <dbReference type="PROSITE" id="PS50119"/>
    </source>
</evidence>
<dbReference type="Pfam" id="PF13765">
    <property type="entry name" value="PRY"/>
    <property type="match status" value="1"/>
</dbReference>
<evidence type="ECO:0000256" key="6">
    <source>
        <dbReference type="ARBA" id="ARBA00034460"/>
    </source>
</evidence>
<dbReference type="Pfam" id="PF13445">
    <property type="entry name" value="zf-RING_UBOX"/>
    <property type="match status" value="1"/>
</dbReference>
<dbReference type="Proteomes" id="UP000694545">
    <property type="component" value="Unplaced"/>
</dbReference>
<dbReference type="Pfam" id="PF00643">
    <property type="entry name" value="zf-B_box"/>
    <property type="match status" value="1"/>
</dbReference>
<dbReference type="SMART" id="SM00449">
    <property type="entry name" value="SPRY"/>
    <property type="match status" value="1"/>
</dbReference>
<protein>
    <submittedName>
        <fullName evidence="11">Uncharacterized protein</fullName>
    </submittedName>
</protein>
<dbReference type="InterPro" id="IPR050143">
    <property type="entry name" value="TRIM/RBCC"/>
</dbReference>
<comment type="function">
    <text evidence="6">Neurotoxin that produces dose-dependent hypolocomotion and hyperalgesia in mice. May directly act on the central nervous system, as it is 6500-fold more potent when administered intracerebroventricularly than intraperitoneal.</text>
</comment>
<dbReference type="PROSITE" id="PS50089">
    <property type="entry name" value="ZF_RING_2"/>
    <property type="match status" value="1"/>
</dbReference>
<evidence type="ECO:0000256" key="3">
    <source>
        <dbReference type="ARBA" id="ARBA00022723"/>
    </source>
</evidence>
<evidence type="ECO:0000256" key="5">
    <source>
        <dbReference type="ARBA" id="ARBA00022833"/>
    </source>
</evidence>
<keyword evidence="5" id="KW-0862">Zinc</keyword>
<dbReference type="CDD" id="cd12888">
    <property type="entry name" value="SPRY_PRY_TRIM7_like"/>
    <property type="match status" value="1"/>
</dbReference>
<dbReference type="InterPro" id="IPR006574">
    <property type="entry name" value="PRY"/>
</dbReference>
<keyword evidence="4 7" id="KW-0863">Zinc-finger</keyword>
<dbReference type="PROSITE" id="PS50119">
    <property type="entry name" value="ZF_BBOX"/>
    <property type="match status" value="1"/>
</dbReference>
<comment type="similarity">
    <text evidence="1">Belongs to the ohanin/vespryn family.</text>
</comment>
<dbReference type="AlphaFoldDB" id="A0A8D2JFY7"/>
<reference evidence="11" key="2">
    <citation type="submission" date="2025-09" db="UniProtKB">
        <authorList>
            <consortium name="Ensembl"/>
        </authorList>
    </citation>
    <scope>IDENTIFICATION</scope>
</reference>
<feature type="domain" description="RING-type" evidence="8">
    <location>
        <begin position="17"/>
        <end position="59"/>
    </location>
</feature>
<evidence type="ECO:0000259" key="8">
    <source>
        <dbReference type="PROSITE" id="PS50089"/>
    </source>
</evidence>
<evidence type="ECO:0000256" key="7">
    <source>
        <dbReference type="PROSITE-ProRule" id="PRU00024"/>
    </source>
</evidence>
<sequence length="447" mass="50786">MAAPGTTVHELCEEATCSICLDYFMDPLMVAECGHNFCRACLSQYSGESDVQASCPQCRGTFQKRNLRPNRQLANFVEIARKLIGQGGQVCEKHQEPLKLFCRDHEAPICVVCDRAKEHKDHQVVPLEEASQEYQKLTEKERQRTVDLFRQLHQFLAIQEELLLAQMDEVKQGIAKKREEHMAVLTWEISSLESLIQELEEKCQQPAGELVQVRRDLGHQDILWYVEVMLLVDPACRLFPLFTRFSTANVTLDPITAHPQLILSKDCKSISWGVSCQDLPKNPERFDVRPFVLGREGFAAGRHFWEVTVGREGIWAVGVARKSVRRKGPVEFAPDEGIWAVGRWNGQYRSIDPPLDPLLPLSGDLRRIRVNLNCAESQVCFFNADTGDHLYTFPVGSSFGEALHPYFYVIKNACFTQDCHPPGLPLCFPTISVDFRLRKCGIIQQSL</sequence>
<evidence type="ECO:0000313" key="11">
    <source>
        <dbReference type="Ensembl" id="ENSVKKP00000011470.1"/>
    </source>
</evidence>
<dbReference type="GO" id="GO:0008270">
    <property type="term" value="F:zinc ion binding"/>
    <property type="evidence" value="ECO:0007669"/>
    <property type="project" value="UniProtKB-KW"/>
</dbReference>
<dbReference type="Gene3D" id="2.60.120.920">
    <property type="match status" value="1"/>
</dbReference>
<evidence type="ECO:0000256" key="4">
    <source>
        <dbReference type="ARBA" id="ARBA00022771"/>
    </source>
</evidence>
<dbReference type="InterPro" id="IPR017907">
    <property type="entry name" value="Znf_RING_CS"/>
</dbReference>
<dbReference type="CDD" id="cd16594">
    <property type="entry name" value="RING-HC_TRIM7-like_C-IV"/>
    <property type="match status" value="1"/>
</dbReference>
<dbReference type="InterPro" id="IPR027370">
    <property type="entry name" value="Znf-RING_euk"/>
</dbReference>
<evidence type="ECO:0000256" key="2">
    <source>
        <dbReference type="ARBA" id="ARBA00022699"/>
    </source>
</evidence>
<dbReference type="PRINTS" id="PR01407">
    <property type="entry name" value="BUTYPHLNCDUF"/>
</dbReference>
<name>A0A8D2JFY7_VARKO</name>
<dbReference type="InterPro" id="IPR001841">
    <property type="entry name" value="Znf_RING"/>
</dbReference>
<dbReference type="InterPro" id="IPR000315">
    <property type="entry name" value="Znf_B-box"/>
</dbReference>
<proteinExistence type="inferred from homology"/>
<dbReference type="Pfam" id="PF00622">
    <property type="entry name" value="SPRY"/>
    <property type="match status" value="1"/>
</dbReference>
<feature type="domain" description="B30.2/SPRY" evidence="10">
    <location>
        <begin position="230"/>
        <end position="425"/>
    </location>
</feature>
<accession>A0A8D2JFY7</accession>
<dbReference type="InterPro" id="IPR013320">
    <property type="entry name" value="ConA-like_dom_sf"/>
</dbReference>
<dbReference type="InterPro" id="IPR003879">
    <property type="entry name" value="Butyrophylin_SPRY"/>
</dbReference>
<reference evidence="11" key="1">
    <citation type="submission" date="2025-08" db="UniProtKB">
        <authorList>
            <consortium name="Ensembl"/>
        </authorList>
    </citation>
    <scope>IDENTIFICATION</scope>
</reference>
<keyword evidence="2" id="KW-0800">Toxin</keyword>